<keyword evidence="1" id="KW-0732">Signal</keyword>
<evidence type="ECO:0000256" key="1">
    <source>
        <dbReference type="SAM" id="SignalP"/>
    </source>
</evidence>
<proteinExistence type="predicted"/>
<name>A0ABS2SSB4_9BACI</name>
<keyword evidence="3" id="KW-1185">Reference proteome</keyword>
<dbReference type="Pfam" id="PF06207">
    <property type="entry name" value="DUF1002"/>
    <property type="match status" value="1"/>
</dbReference>
<accession>A0ABS2SSB4</accession>
<sequence>MNMKRKLIHLLLVSSLLIGFLMPSVALADAVPGDVFITLGEDLTSEQKDELLNRMEVSSDVETLVVTNEEEHTYLGDYISARQIGNRALSSSKITIGESGTGIHVKSDRINWVTNEMYANALITAGVKDADVYVTAPFDVSGTAALTGLIKAYESAADIAIPEEQKEVANEEMVRTAELAETIGNKEANELIIRIKEEIATTSIESTEEMRTLIVQIAEDLNITITENQMNELTALFMKMKDLNIDWNVVSDQLDKARENLTDFMKSDEAKSFLDGIIDALKGFFNSIRNLFSS</sequence>
<feature type="chain" id="PRO_5045952662" evidence="1">
    <location>
        <begin position="29"/>
        <end position="294"/>
    </location>
</feature>
<reference evidence="2" key="1">
    <citation type="submission" date="2021-01" db="EMBL/GenBank/DDBJ databases">
        <title>Genomic Encyclopedia of Type Strains, Phase IV (KMG-IV): sequencing the most valuable type-strain genomes for metagenomic binning, comparative biology and taxonomic classification.</title>
        <authorList>
            <person name="Goeker M."/>
        </authorList>
    </citation>
    <scope>NUCLEOTIDE SEQUENCE</scope>
    <source>
        <strain evidence="2">DSM 21943</strain>
    </source>
</reference>
<gene>
    <name evidence="2" type="ORF">JOC54_001361</name>
</gene>
<dbReference type="Proteomes" id="UP001179280">
    <property type="component" value="Unassembled WGS sequence"/>
</dbReference>
<dbReference type="EMBL" id="JAFBCV010000003">
    <property type="protein sequence ID" value="MBM7838130.1"/>
    <property type="molecule type" value="Genomic_DNA"/>
</dbReference>
<organism evidence="2 3">
    <name type="scientific">Shouchella xiaoxiensis</name>
    <dbReference type="NCBI Taxonomy" id="766895"/>
    <lineage>
        <taxon>Bacteria</taxon>
        <taxon>Bacillati</taxon>
        <taxon>Bacillota</taxon>
        <taxon>Bacilli</taxon>
        <taxon>Bacillales</taxon>
        <taxon>Bacillaceae</taxon>
        <taxon>Shouchella</taxon>
    </lineage>
</organism>
<evidence type="ECO:0000313" key="3">
    <source>
        <dbReference type="Proteomes" id="UP001179280"/>
    </source>
</evidence>
<protein>
    <submittedName>
        <fullName evidence="2">Uncharacterized protein YpuA (DUF1002 family)</fullName>
    </submittedName>
</protein>
<feature type="signal peptide" evidence="1">
    <location>
        <begin position="1"/>
        <end position="28"/>
    </location>
</feature>
<dbReference type="InterPro" id="IPR009343">
    <property type="entry name" value="DUF1002"/>
</dbReference>
<evidence type="ECO:0000313" key="2">
    <source>
        <dbReference type="EMBL" id="MBM7838130.1"/>
    </source>
</evidence>
<comment type="caution">
    <text evidence="2">The sequence shown here is derived from an EMBL/GenBank/DDBJ whole genome shotgun (WGS) entry which is preliminary data.</text>
</comment>